<dbReference type="Proteomes" id="UP000324285">
    <property type="component" value="Chromosome"/>
</dbReference>
<feature type="domain" description="Polysaccharide pyruvyl transferase" evidence="1">
    <location>
        <begin position="13"/>
        <end position="238"/>
    </location>
</feature>
<organism evidence="2 3">
    <name type="scientific">Halomonas binhaiensis</name>
    <dbReference type="NCBI Taxonomy" id="2562282"/>
    <lineage>
        <taxon>Bacteria</taxon>
        <taxon>Pseudomonadati</taxon>
        <taxon>Pseudomonadota</taxon>
        <taxon>Gammaproteobacteria</taxon>
        <taxon>Oceanospirillales</taxon>
        <taxon>Halomonadaceae</taxon>
        <taxon>Halomonas</taxon>
    </lineage>
</organism>
<dbReference type="PANTHER" id="PTHR36836:SF1">
    <property type="entry name" value="COLANIC ACID BIOSYNTHESIS PROTEIN WCAK"/>
    <property type="match status" value="1"/>
</dbReference>
<evidence type="ECO:0000313" key="3">
    <source>
        <dbReference type="Proteomes" id="UP000324285"/>
    </source>
</evidence>
<dbReference type="EMBL" id="CP038437">
    <property type="protein sequence ID" value="QEM82178.1"/>
    <property type="molecule type" value="Genomic_DNA"/>
</dbReference>
<proteinExistence type="predicted"/>
<dbReference type="AlphaFoldDB" id="A0A5C1NIC4"/>
<evidence type="ECO:0000259" key="1">
    <source>
        <dbReference type="Pfam" id="PF04230"/>
    </source>
</evidence>
<protein>
    <submittedName>
        <fullName evidence="2">Polysaccharide pyruvyl transferase family protein</fullName>
    </submittedName>
</protein>
<sequence>MSYLIVGGSGAPNYGDEIILKLWLDLLGEQKNTLRVESNIKNNTIRLHGDREKVEYSDFIKNVAKNKTSLGFWNQVKRGVNFFDRNGIKIYGEKNFNFLNGLKVVHLHGGGYINKNAELNGFVLGFCYALHKETGARLIGTGLGLHPISSPPNNILTMASEVFQAFYGIELRDKESFDFANLITNGKANAVFGYDDVYLQSRESFISASEKRRLVLSFSKHNVDKFTSSYWKEVSKFKEKFDEVVFWECFPWQDRSVFDLVCSNLTNVNKVSVEDSVYGNQGFSENDFLITSRFHPHLISSRVGAAGLYYSDSQYYNVKHGSVVACGSKFLKGDFSQFNPSGCRRSELAIDLDEVHVMKKKRIAKNFLDGICKL</sequence>
<dbReference type="RefSeq" id="WP_149285188.1">
    <property type="nucleotide sequence ID" value="NZ_CP038437.2"/>
</dbReference>
<dbReference type="PANTHER" id="PTHR36836">
    <property type="entry name" value="COLANIC ACID BIOSYNTHESIS PROTEIN WCAK"/>
    <property type="match status" value="1"/>
</dbReference>
<keyword evidence="3" id="KW-1185">Reference proteome</keyword>
<dbReference type="Pfam" id="PF04230">
    <property type="entry name" value="PS_pyruv_trans"/>
    <property type="match status" value="1"/>
</dbReference>
<dbReference type="OrthoDB" id="8444043at2"/>
<dbReference type="KEGG" id="hbh:E4T21_11940"/>
<dbReference type="GO" id="GO:0016740">
    <property type="term" value="F:transferase activity"/>
    <property type="evidence" value="ECO:0007669"/>
    <property type="project" value="UniProtKB-KW"/>
</dbReference>
<evidence type="ECO:0000313" key="2">
    <source>
        <dbReference type="EMBL" id="QEM82178.1"/>
    </source>
</evidence>
<dbReference type="InterPro" id="IPR007345">
    <property type="entry name" value="Polysacch_pyruvyl_Trfase"/>
</dbReference>
<reference evidence="2" key="1">
    <citation type="submission" date="2021-02" db="EMBL/GenBank/DDBJ databases">
        <title>Strain Y2R2, a novel species of the genus Halomonas.</title>
        <authorList>
            <person name="Huang H."/>
        </authorList>
    </citation>
    <scope>NUCLEOTIDE SEQUENCE</scope>
    <source>
        <strain evidence="2">Y2R2</strain>
    </source>
</reference>
<gene>
    <name evidence="2" type="ORF">E4T21_11940</name>
</gene>
<accession>A0A5C1NIC4</accession>
<name>A0A5C1NIC4_9GAMM</name>
<keyword evidence="2" id="KW-0808">Transferase</keyword>